<evidence type="ECO:0000256" key="8">
    <source>
        <dbReference type="PROSITE-ProRule" id="PRU00533"/>
    </source>
</evidence>
<protein>
    <recommendedName>
        <fullName evidence="2 9">Acyl-homoserine-lactone synthase</fullName>
        <ecNumber evidence="1 9">2.3.1.184</ecNumber>
    </recommendedName>
    <alternativeName>
        <fullName evidence="9">Autoinducer synthesis protein</fullName>
    </alternativeName>
</protein>
<dbReference type="EC" id="2.3.1.184" evidence="1 9"/>
<evidence type="ECO:0000256" key="6">
    <source>
        <dbReference type="ARBA" id="ARBA00022929"/>
    </source>
</evidence>
<evidence type="ECO:0000256" key="4">
    <source>
        <dbReference type="ARBA" id="ARBA00022679"/>
    </source>
</evidence>
<dbReference type="InterPro" id="IPR001690">
    <property type="entry name" value="Autoind_synthase"/>
</dbReference>
<reference evidence="11" key="1">
    <citation type="submission" date="2014-05" db="EMBL/GenBank/DDBJ databases">
        <title>ATOL: Assembling a taxonomically balanced genome-scale reconstruction of the evolutionary history of the Enterobacteriaceae.</title>
        <authorList>
            <person name="Plunkett G. III"/>
            <person name="Neeno-Eckwall E.C."/>
            <person name="Glasner J.D."/>
            <person name="Perna N.T."/>
        </authorList>
    </citation>
    <scope>NUCLEOTIDE SEQUENCE [LARGE SCALE GENOMIC DNA]</scope>
    <source>
        <strain evidence="11">ATCC 49490</strain>
    </source>
</reference>
<keyword evidence="11" id="KW-1185">Reference proteome</keyword>
<dbReference type="RefSeq" id="WP_038163062.1">
    <property type="nucleotide sequence ID" value="NZ_JMTB01000128.1"/>
</dbReference>
<dbReference type="eggNOG" id="COG3916">
    <property type="taxonomic scope" value="Bacteria"/>
</dbReference>
<dbReference type="EMBL" id="JMTB01000128">
    <property type="protein sequence ID" value="KFB98060.1"/>
    <property type="molecule type" value="Genomic_DNA"/>
</dbReference>
<dbReference type="Proteomes" id="UP000028630">
    <property type="component" value="Unassembled WGS sequence"/>
</dbReference>
<evidence type="ECO:0000256" key="9">
    <source>
        <dbReference type="RuleBase" id="RU361135"/>
    </source>
</evidence>
<dbReference type="PROSITE" id="PS00949">
    <property type="entry name" value="AUTOINDUCER_SYNTH_1"/>
    <property type="match status" value="1"/>
</dbReference>
<dbReference type="SUPFAM" id="SSF55729">
    <property type="entry name" value="Acyl-CoA N-acyltransferases (Nat)"/>
    <property type="match status" value="1"/>
</dbReference>
<dbReference type="GO" id="GO:0009372">
    <property type="term" value="P:quorum sensing"/>
    <property type="evidence" value="ECO:0007669"/>
    <property type="project" value="UniProtKB-UniRule"/>
</dbReference>
<dbReference type="AlphaFoldDB" id="A0A084ZKR6"/>
<organism evidence="10 11">
    <name type="scientific">Trabulsiella guamensis ATCC 49490</name>
    <dbReference type="NCBI Taxonomy" id="1005994"/>
    <lineage>
        <taxon>Bacteria</taxon>
        <taxon>Pseudomonadati</taxon>
        <taxon>Pseudomonadota</taxon>
        <taxon>Gammaproteobacteria</taxon>
        <taxon>Enterobacterales</taxon>
        <taxon>Enterobacteriaceae</taxon>
        <taxon>Trabulsiella</taxon>
    </lineage>
</organism>
<evidence type="ECO:0000256" key="3">
    <source>
        <dbReference type="ARBA" id="ARBA00022654"/>
    </source>
</evidence>
<evidence type="ECO:0000313" key="10">
    <source>
        <dbReference type="EMBL" id="KFB98060.1"/>
    </source>
</evidence>
<dbReference type="OrthoDB" id="6169313at2"/>
<evidence type="ECO:0000256" key="7">
    <source>
        <dbReference type="ARBA" id="ARBA00048576"/>
    </source>
</evidence>
<evidence type="ECO:0000256" key="5">
    <source>
        <dbReference type="ARBA" id="ARBA00022691"/>
    </source>
</evidence>
<evidence type="ECO:0000256" key="1">
    <source>
        <dbReference type="ARBA" id="ARBA00012340"/>
    </source>
</evidence>
<dbReference type="GO" id="GO:0007165">
    <property type="term" value="P:signal transduction"/>
    <property type="evidence" value="ECO:0007669"/>
    <property type="project" value="TreeGrafter"/>
</dbReference>
<sequence length="214" mass="24935">MFNVYVVNFSSLSHEKSEEFFMLRKNIFKDRLQWAVSCFDGKEYDQFDNEKADYLFGIKNGMIICGTRIIDMKYHNMLDDTFSVFFNDVNIPEGNFLESTRFFVDKDRVSEFLGKRFPVTLVLFLSLINYARRHHYDGILAVASHPMMHIIRRSGWNVTLLKTGMSEKEEPVYLLLGHADAASQTALKDRICRLDDSQDENSLNDWPLSFGTQL</sequence>
<dbReference type="PANTHER" id="PTHR39322">
    <property type="entry name" value="ACYL-HOMOSERINE-LACTONE SYNTHASE"/>
    <property type="match status" value="1"/>
</dbReference>
<evidence type="ECO:0000256" key="2">
    <source>
        <dbReference type="ARBA" id="ARBA00018768"/>
    </source>
</evidence>
<comment type="catalytic activity">
    <reaction evidence="7 9">
        <text>a fatty acyl-[ACP] + S-adenosyl-L-methionine = an N-acyl-L-homoserine lactone + S-methyl-5'-thioadenosine + holo-[ACP] + H(+)</text>
        <dbReference type="Rhea" id="RHEA:10096"/>
        <dbReference type="Rhea" id="RHEA-COMP:9685"/>
        <dbReference type="Rhea" id="RHEA-COMP:14125"/>
        <dbReference type="ChEBI" id="CHEBI:15378"/>
        <dbReference type="ChEBI" id="CHEBI:17509"/>
        <dbReference type="ChEBI" id="CHEBI:55474"/>
        <dbReference type="ChEBI" id="CHEBI:59789"/>
        <dbReference type="ChEBI" id="CHEBI:64479"/>
        <dbReference type="ChEBI" id="CHEBI:138651"/>
        <dbReference type="EC" id="2.3.1.184"/>
    </reaction>
</comment>
<dbReference type="PROSITE" id="PS51187">
    <property type="entry name" value="AUTOINDUCER_SYNTH_2"/>
    <property type="match status" value="1"/>
</dbReference>
<proteinExistence type="inferred from homology"/>
<keyword evidence="5 9" id="KW-0949">S-adenosyl-L-methionine</keyword>
<evidence type="ECO:0000313" key="11">
    <source>
        <dbReference type="Proteomes" id="UP000028630"/>
    </source>
</evidence>
<dbReference type="PRINTS" id="PR01549">
    <property type="entry name" value="AUTOINDCRSYN"/>
</dbReference>
<comment type="caution">
    <text evidence="10">The sequence shown here is derived from an EMBL/GenBank/DDBJ whole genome shotgun (WGS) entry which is preliminary data.</text>
</comment>
<gene>
    <name evidence="10" type="ORF">GTGU_04588</name>
</gene>
<comment type="similarity">
    <text evidence="8 9">Belongs to the autoinducer synthase family.</text>
</comment>
<dbReference type="InterPro" id="IPR016181">
    <property type="entry name" value="Acyl_CoA_acyltransferase"/>
</dbReference>
<dbReference type="GO" id="GO:0061579">
    <property type="term" value="F:N-acyl homoserine lactone synthase activity"/>
    <property type="evidence" value="ECO:0007669"/>
    <property type="project" value="UniProtKB-UniRule"/>
</dbReference>
<dbReference type="PANTHER" id="PTHR39322:SF1">
    <property type="entry name" value="ISOVALERYL-HOMOSERINE LACTONE SYNTHASE"/>
    <property type="match status" value="1"/>
</dbReference>
<keyword evidence="3 8" id="KW-0673">Quorum sensing</keyword>
<dbReference type="Gene3D" id="3.40.630.30">
    <property type="match status" value="1"/>
</dbReference>
<keyword evidence="4 9" id="KW-0808">Transferase</keyword>
<dbReference type="Pfam" id="PF00765">
    <property type="entry name" value="Autoind_synth"/>
    <property type="match status" value="1"/>
</dbReference>
<name>A0A084ZKR6_9ENTR</name>
<dbReference type="InterPro" id="IPR018311">
    <property type="entry name" value="Autoind_synth_CS"/>
</dbReference>
<keyword evidence="6 8" id="KW-0071">Autoinducer synthesis</keyword>
<accession>A0A084ZKR6</accession>